<comment type="similarity">
    <text evidence="6">Belongs to the cytochrome c oxidase subunit 6A family.</text>
</comment>
<dbReference type="SUPFAM" id="SSF81411">
    <property type="entry name" value="Mitochondrial cytochrome c oxidase subunit VIa"/>
    <property type="match status" value="1"/>
</dbReference>
<evidence type="ECO:0000256" key="2">
    <source>
        <dbReference type="ARBA" id="ARBA00022792"/>
    </source>
</evidence>
<evidence type="ECO:0000313" key="8">
    <source>
        <dbReference type="Proteomes" id="UP000054107"/>
    </source>
</evidence>
<evidence type="ECO:0000256" key="5">
    <source>
        <dbReference type="ARBA" id="ARBA00023136"/>
    </source>
</evidence>
<proteinExistence type="inferred from homology"/>
<dbReference type="Gene3D" id="4.10.95.10">
    <property type="entry name" value="Cytochrome c oxidase, subunit VIa"/>
    <property type="match status" value="1"/>
</dbReference>
<dbReference type="OrthoDB" id="5947505at2759"/>
<evidence type="ECO:0000256" key="4">
    <source>
        <dbReference type="ARBA" id="ARBA00023128"/>
    </source>
</evidence>
<dbReference type="AlphaFoldDB" id="A0A0B7NAY4"/>
<dbReference type="STRING" id="35722.A0A0B7NAY4"/>
<accession>A0A0B7NAY4</accession>
<keyword evidence="5" id="KW-0472">Membrane</keyword>
<name>A0A0B7NAY4_9FUNG</name>
<dbReference type="GO" id="GO:0005743">
    <property type="term" value="C:mitochondrial inner membrane"/>
    <property type="evidence" value="ECO:0007669"/>
    <property type="project" value="UniProtKB-SubCell"/>
</dbReference>
<dbReference type="EMBL" id="LN731588">
    <property type="protein sequence ID" value="CEP14614.1"/>
    <property type="molecule type" value="Genomic_DNA"/>
</dbReference>
<dbReference type="InterPro" id="IPR036418">
    <property type="entry name" value="Cyt_c_oxidase_su6a_sf"/>
</dbReference>
<keyword evidence="3" id="KW-0809">Transit peptide</keyword>
<comment type="subcellular location">
    <subcellularLocation>
        <location evidence="1">Mitochondrion inner membrane</location>
    </subcellularLocation>
</comment>
<keyword evidence="2" id="KW-0999">Mitochondrion inner membrane</keyword>
<dbReference type="PANTHER" id="PTHR11504:SF0">
    <property type="entry name" value="CYTOCHROME C OXIDASE SUBUNIT"/>
    <property type="match status" value="1"/>
</dbReference>
<sequence length="119" mass="13993">MSLLRTAAINQSRNFKRLGARYQSQLVKTEFEAEREAVKVHAAESAETWKKISLFVCIPALIGAGYNAYNLYEKHVEHMKEHPKEWTKYPYMNFRARDFFWGKNSLFFNPEVNLDATKE</sequence>
<evidence type="ECO:0000256" key="1">
    <source>
        <dbReference type="ARBA" id="ARBA00004273"/>
    </source>
</evidence>
<evidence type="ECO:0000256" key="3">
    <source>
        <dbReference type="ARBA" id="ARBA00022946"/>
    </source>
</evidence>
<evidence type="ECO:0000313" key="7">
    <source>
        <dbReference type="EMBL" id="CEP14614.1"/>
    </source>
</evidence>
<reference evidence="7 8" key="1">
    <citation type="submission" date="2014-09" db="EMBL/GenBank/DDBJ databases">
        <authorList>
            <person name="Ellenberger Sabrina"/>
        </authorList>
    </citation>
    <scope>NUCLEOTIDE SEQUENCE [LARGE SCALE GENOMIC DNA]</scope>
    <source>
        <strain evidence="7 8">CBS 412.66</strain>
    </source>
</reference>
<dbReference type="Pfam" id="PF02046">
    <property type="entry name" value="COX6A"/>
    <property type="match status" value="1"/>
</dbReference>
<dbReference type="PANTHER" id="PTHR11504">
    <property type="entry name" value="CYTOCHROME C OXIDASE POLYPEPTIDE VIA"/>
    <property type="match status" value="1"/>
</dbReference>
<gene>
    <name evidence="7" type="primary">PARPA_08810.1 scaffold 34807</name>
</gene>
<evidence type="ECO:0000256" key="6">
    <source>
        <dbReference type="RuleBase" id="RU004396"/>
    </source>
</evidence>
<dbReference type="Proteomes" id="UP000054107">
    <property type="component" value="Unassembled WGS sequence"/>
</dbReference>
<dbReference type="GO" id="GO:0030234">
    <property type="term" value="F:enzyme regulator activity"/>
    <property type="evidence" value="ECO:0007669"/>
    <property type="project" value="TreeGrafter"/>
</dbReference>
<dbReference type="InterPro" id="IPR001349">
    <property type="entry name" value="Cyt_c_oxidase_su6a"/>
</dbReference>
<keyword evidence="8" id="KW-1185">Reference proteome</keyword>
<protein>
    <submittedName>
        <fullName evidence="7">Uncharacterized protein</fullName>
    </submittedName>
</protein>
<organism evidence="7 8">
    <name type="scientific">Parasitella parasitica</name>
    <dbReference type="NCBI Taxonomy" id="35722"/>
    <lineage>
        <taxon>Eukaryota</taxon>
        <taxon>Fungi</taxon>
        <taxon>Fungi incertae sedis</taxon>
        <taxon>Mucoromycota</taxon>
        <taxon>Mucoromycotina</taxon>
        <taxon>Mucoromycetes</taxon>
        <taxon>Mucorales</taxon>
        <taxon>Mucorineae</taxon>
        <taxon>Mucoraceae</taxon>
        <taxon>Parasitella</taxon>
    </lineage>
</organism>
<keyword evidence="4" id="KW-0496">Mitochondrion</keyword>
<dbReference type="GO" id="GO:0006123">
    <property type="term" value="P:mitochondrial electron transport, cytochrome c to oxygen"/>
    <property type="evidence" value="ECO:0007669"/>
    <property type="project" value="TreeGrafter"/>
</dbReference>